<evidence type="ECO:0000313" key="1">
    <source>
        <dbReference type="EMBL" id="KKO76646.1"/>
    </source>
</evidence>
<dbReference type="AlphaFoldDB" id="A0A0F9WH66"/>
<sequence length="476" mass="56292">MKFILLIFSLLFCENLEDLIKKRLDNENFKPVSANFFQNDRHFVFSISLYTQKLSCETAELEEHTPTITFKEEKSLTVKYYELKKLEPVIYKISKLEKFTGKISYINFKFYNIYAKLIQNACQQITNSIKKKYPSLRIIPDLDLSRSPILNWNFLALDENYQPVIHIPSMKDGEIDTIKIPGKDLDLDNHFKSNLLQAIECIIDQEEFNKYFDNFDFVKFEYLNKINGISLIDTSRENCENVKHENFNITKCLNCQRKRIIANWNKEMEQNQEPTDIRAKSEKFCKEFLEITSAKACAIMILYNTLSKNTIGAIIDKITSDTPSFYYKVLIFWLKNNTPKLPSEINNDINNKYLKYRKLFFNDKLISEEAEKVKTFYNTLSRCEFITVSNMVELFYAFIICKAYAETCHPRLLIYKSEMHEMEKSGLNHSSSNVLEEFYTIFENYKKIMDAIDLKNENSVYGIIKREIEERLKNEE</sequence>
<comment type="caution">
    <text evidence="1">The sequence shown here is derived from an EMBL/GenBank/DDBJ whole genome shotgun (WGS) entry which is preliminary data.</text>
</comment>
<proteinExistence type="predicted"/>
<protein>
    <submittedName>
        <fullName evidence="1">Uncharacterized protein</fullName>
    </submittedName>
</protein>
<dbReference type="RefSeq" id="XP_024332388.1">
    <property type="nucleotide sequence ID" value="XM_024473655.1"/>
</dbReference>
<dbReference type="GeneID" id="36318551"/>
<dbReference type="VEuPathDB" id="MicrosporidiaDB:NCER_101609"/>
<dbReference type="VEuPathDB" id="MicrosporidiaDB:AAJ76_100064061"/>
<keyword evidence="2" id="KW-1185">Reference proteome</keyword>
<gene>
    <name evidence="1" type="ORF">AAJ76_100064061</name>
</gene>
<evidence type="ECO:0000313" key="2">
    <source>
        <dbReference type="Proteomes" id="UP000034350"/>
    </source>
</evidence>
<accession>A0A0F9WH66</accession>
<dbReference type="Proteomes" id="UP000034350">
    <property type="component" value="Unassembled WGS sequence"/>
</dbReference>
<dbReference type="EMBL" id="JPQZ01000001">
    <property type="protein sequence ID" value="KKO76646.1"/>
    <property type="molecule type" value="Genomic_DNA"/>
</dbReference>
<organism evidence="1 2">
    <name type="scientific">Vairimorpha ceranae</name>
    <dbReference type="NCBI Taxonomy" id="40302"/>
    <lineage>
        <taxon>Eukaryota</taxon>
        <taxon>Fungi</taxon>
        <taxon>Fungi incertae sedis</taxon>
        <taxon>Microsporidia</taxon>
        <taxon>Nosematidae</taxon>
        <taxon>Vairimorpha</taxon>
    </lineage>
</organism>
<reference evidence="1 2" key="1">
    <citation type="journal article" date="2015" name="Environ. Microbiol.">
        <title>Genome analyses suggest the presence of polyploidy and recent human-driven expansions in eight global populations of the honeybee pathogen Nosema ceranae.</title>
        <authorList>
            <person name="Pelin A."/>
            <person name="Selman M."/>
            <person name="Aris-Brosou S."/>
            <person name="Farinelli L."/>
            <person name="Corradi N."/>
        </authorList>
    </citation>
    <scope>NUCLEOTIDE SEQUENCE [LARGE SCALE GENOMIC DNA]</scope>
    <source>
        <strain evidence="1 2">PA08 1199</strain>
    </source>
</reference>
<name>A0A0F9WH66_9MICR</name>